<evidence type="ECO:0000313" key="1">
    <source>
        <dbReference type="Ensembl" id="ENSNMLP00000003485.1"/>
    </source>
</evidence>
<sequence length="511" mass="58417">MTATQKFLLRVYVATDVAMKLILTERPKSVEDLKSIMCEKLKLSGEFSLHYEDPDFDGMLSVLMDIDELPVKGTLKVIRSESDDSSVASSDTDILPHVPPVRRQKHWPSNFVVPEFTFDVEHVLEEGNRVYREAGKRLKLTKSQLHRLLDKMAETMFSFKAYPNDQEMAMAAEALVGAHPCLSEPGGRTAWFGWKTRLKHKMGNYRTIMSRSGCAEVAINLGKRSRNKPENPYPHTNIKKARRSEINFLPDFPKGENQISLEQLRLQISEEIDRIDRDEVFIEGGMQTTFALRRHEIITGEHLVKDLLMRWPALKMESQVVAEFHRITNVNLRNTFYAELDRHSLRLIGLFREKASRTGQISIALQRLLRDYDAQEDGDINLRRLLCLRGLCIYLKEDDAGFIKCCNQDGEPDVTDEPLALVTAFPDVFRPGNISIVVEGSIVMSECRTMPEAFLLLLGLMYVFNIEYPKKLVNTFTFIQKILVCLDDNTALKPCLLSLKNSLSMCMTHVI</sequence>
<evidence type="ECO:0000313" key="2">
    <source>
        <dbReference type="Proteomes" id="UP000694523"/>
    </source>
</evidence>
<dbReference type="PANTHER" id="PTHR31025">
    <property type="entry name" value="SI:CH211-196P9.1-RELATED"/>
    <property type="match status" value="1"/>
</dbReference>
<protein>
    <submittedName>
        <fullName evidence="1">Uncharacterized protein</fullName>
    </submittedName>
</protein>
<dbReference type="AlphaFoldDB" id="A0A8C6SB17"/>
<keyword evidence="2" id="KW-1185">Reference proteome</keyword>
<dbReference type="PANTHER" id="PTHR31025:SF19">
    <property type="entry name" value="SI:CH73-42K18.1-RELATED"/>
    <property type="match status" value="1"/>
</dbReference>
<name>A0A8C6SB17_9GOBI</name>
<dbReference type="Ensembl" id="ENSNMLT00000003989.1">
    <property type="protein sequence ID" value="ENSNMLP00000003485.1"/>
    <property type="gene ID" value="ENSNMLG00000002513.1"/>
</dbReference>
<reference evidence="1" key="1">
    <citation type="submission" date="2025-08" db="UniProtKB">
        <authorList>
            <consortium name="Ensembl"/>
        </authorList>
    </citation>
    <scope>IDENTIFICATION</scope>
</reference>
<dbReference type="Proteomes" id="UP000694523">
    <property type="component" value="Unplaced"/>
</dbReference>
<proteinExistence type="predicted"/>
<accession>A0A8C6SB17</accession>
<organism evidence="1 2">
    <name type="scientific">Neogobius melanostomus</name>
    <name type="common">round goby</name>
    <dbReference type="NCBI Taxonomy" id="47308"/>
    <lineage>
        <taxon>Eukaryota</taxon>
        <taxon>Metazoa</taxon>
        <taxon>Chordata</taxon>
        <taxon>Craniata</taxon>
        <taxon>Vertebrata</taxon>
        <taxon>Euteleostomi</taxon>
        <taxon>Actinopterygii</taxon>
        <taxon>Neopterygii</taxon>
        <taxon>Teleostei</taxon>
        <taxon>Neoteleostei</taxon>
        <taxon>Acanthomorphata</taxon>
        <taxon>Gobiaria</taxon>
        <taxon>Gobiiformes</taxon>
        <taxon>Gobioidei</taxon>
        <taxon>Gobiidae</taxon>
        <taxon>Benthophilinae</taxon>
        <taxon>Neogobiini</taxon>
        <taxon>Neogobius</taxon>
    </lineage>
</organism>
<reference evidence="1" key="2">
    <citation type="submission" date="2025-09" db="UniProtKB">
        <authorList>
            <consortium name="Ensembl"/>
        </authorList>
    </citation>
    <scope>IDENTIFICATION</scope>
</reference>